<comment type="caution">
    <text evidence="1">The sequence shown here is derived from an EMBL/GenBank/DDBJ whole genome shotgun (WGS) entry which is preliminary data.</text>
</comment>
<proteinExistence type="predicted"/>
<organism evidence="1 2">
    <name type="scientific">Chryseobacterium mucoviscidosis</name>
    <dbReference type="NCBI Taxonomy" id="1945581"/>
    <lineage>
        <taxon>Bacteria</taxon>
        <taxon>Pseudomonadati</taxon>
        <taxon>Bacteroidota</taxon>
        <taxon>Flavobacteriia</taxon>
        <taxon>Flavobacteriales</taxon>
        <taxon>Weeksellaceae</taxon>
        <taxon>Chryseobacterium group</taxon>
        <taxon>Chryseobacterium</taxon>
    </lineage>
</organism>
<reference evidence="2" key="1">
    <citation type="submission" date="2017-02" db="EMBL/GenBank/DDBJ databases">
        <authorList>
            <person name="Tetz G."/>
            <person name="Tetz V."/>
        </authorList>
    </citation>
    <scope>NUCLEOTIDE SEQUENCE [LARGE SCALE GENOMIC DNA]</scope>
    <source>
        <strain evidence="2">VT16-26</strain>
    </source>
</reference>
<evidence type="ECO:0000313" key="1">
    <source>
        <dbReference type="EMBL" id="OVE59162.1"/>
    </source>
</evidence>
<dbReference type="RefSeq" id="WP_087707848.1">
    <property type="nucleotide sequence ID" value="NZ_MVAG01000091.1"/>
</dbReference>
<dbReference type="EMBL" id="MVAG01000091">
    <property type="protein sequence ID" value="OVE59162.1"/>
    <property type="molecule type" value="Genomic_DNA"/>
</dbReference>
<dbReference type="Proteomes" id="UP000196355">
    <property type="component" value="Unassembled WGS sequence"/>
</dbReference>
<name>A0A202C6G7_9FLAO</name>
<dbReference type="AlphaFoldDB" id="A0A202C6G7"/>
<protein>
    <submittedName>
        <fullName evidence="1">Uncharacterized protein</fullName>
    </submittedName>
</protein>
<sequence length="197" mass="23117">MQELVHHTIQKIQELLEHFNKVQELYLSKSFDFDAQFEEFLYEFLDYLKTKGNTTYESEVLKVMNMISTVKRGFNPVQMEKIASGKRELTWGFSFSAMESVHKFLMEMYTKEQKKLDEAEEILSGLIVSLYQNGILNDEIVKSLANVPKIEDFWNSLIKQNTQIAGINKKLRLQMISEDIYLLLEKVLLKLNYSVII</sequence>
<keyword evidence="2" id="KW-1185">Reference proteome</keyword>
<evidence type="ECO:0000313" key="2">
    <source>
        <dbReference type="Proteomes" id="UP000196355"/>
    </source>
</evidence>
<gene>
    <name evidence="1" type="ORF">B0E34_05915</name>
</gene>
<accession>A0A202C6G7</accession>